<dbReference type="PANTHER" id="PTHR23028">
    <property type="entry name" value="ACETYLTRANSFERASE"/>
    <property type="match status" value="1"/>
</dbReference>
<gene>
    <name evidence="3" type="ORF">ACFOYY_07510</name>
</gene>
<feature type="transmembrane region" description="Helical" evidence="1">
    <location>
        <begin position="91"/>
        <end position="113"/>
    </location>
</feature>
<keyword evidence="1" id="KW-1133">Transmembrane helix</keyword>
<feature type="transmembrane region" description="Helical" evidence="1">
    <location>
        <begin position="280"/>
        <end position="298"/>
    </location>
</feature>
<keyword evidence="4" id="KW-1185">Reference proteome</keyword>
<dbReference type="PANTHER" id="PTHR23028:SF53">
    <property type="entry name" value="ACYL_TRANSF_3 DOMAIN-CONTAINING PROTEIN"/>
    <property type="match status" value="1"/>
</dbReference>
<feature type="transmembrane region" description="Helical" evidence="1">
    <location>
        <begin position="142"/>
        <end position="161"/>
    </location>
</feature>
<dbReference type="InterPro" id="IPR050879">
    <property type="entry name" value="Acyltransferase_3"/>
</dbReference>
<dbReference type="GO" id="GO:0016746">
    <property type="term" value="F:acyltransferase activity"/>
    <property type="evidence" value="ECO:0007669"/>
    <property type="project" value="UniProtKB-KW"/>
</dbReference>
<keyword evidence="3" id="KW-0808">Transferase</keyword>
<sequence>MAPPAAREKAPRLPSLTGLRWFAAFAVFGFHLFTGGITDDPGTQRFLGAVFSAGSSGVPFFFVLSGMVLTWSSRPGDRAWAFWRRRAARIVPSHMVTWIAVLALLTVAGRAVAPGPAVSGFFLLQAWAPDETYYFGGNTPSWSLSCEMAFYAVFPLLLPLLRRIPGNRLLLTSAGLWAGTWVVPFVSFSMPESIGYWFVWIFPVTRALEFALGMTVALMVKEGRWRGPGLPVAVVLVLVAYATVPLVWQRAGWVAWMAGPFAVLIAAAATADVREKRSPLRLPVLVWLGEISFAFYLVHQPTISLVNRVLGRTPAHALLVTLTALPLAVLLAWALHRLVERPAERLLSGGRPGAA</sequence>
<feature type="transmembrane region" description="Helical" evidence="1">
    <location>
        <begin position="50"/>
        <end position="71"/>
    </location>
</feature>
<evidence type="ECO:0000313" key="4">
    <source>
        <dbReference type="Proteomes" id="UP001595698"/>
    </source>
</evidence>
<keyword evidence="3" id="KW-0012">Acyltransferase</keyword>
<feature type="domain" description="Acyltransferase 3" evidence="2">
    <location>
        <begin position="15"/>
        <end position="335"/>
    </location>
</feature>
<protein>
    <submittedName>
        <fullName evidence="3">Acyltransferase family protein</fullName>
        <ecNumber evidence="3">2.3.-.-</ecNumber>
    </submittedName>
</protein>
<feature type="transmembrane region" description="Helical" evidence="1">
    <location>
        <begin position="318"/>
        <end position="335"/>
    </location>
</feature>
<dbReference type="InterPro" id="IPR002656">
    <property type="entry name" value="Acyl_transf_3_dom"/>
</dbReference>
<evidence type="ECO:0000313" key="3">
    <source>
        <dbReference type="EMBL" id="MFC3979961.1"/>
    </source>
</evidence>
<keyword evidence="1" id="KW-0472">Membrane</keyword>
<name>A0ABV8EWH2_9ACTN</name>
<evidence type="ECO:0000256" key="1">
    <source>
        <dbReference type="SAM" id="Phobius"/>
    </source>
</evidence>
<dbReference type="EC" id="2.3.-.-" evidence="3"/>
<feature type="transmembrane region" description="Helical" evidence="1">
    <location>
        <begin position="194"/>
        <end position="218"/>
    </location>
</feature>
<accession>A0ABV8EWH2</accession>
<dbReference type="Proteomes" id="UP001595698">
    <property type="component" value="Unassembled WGS sequence"/>
</dbReference>
<dbReference type="RefSeq" id="WP_386188981.1">
    <property type="nucleotide sequence ID" value="NZ_JBHSBC010000005.1"/>
</dbReference>
<organism evidence="3 4">
    <name type="scientific">Streptosporangium jomthongense</name>
    <dbReference type="NCBI Taxonomy" id="1193683"/>
    <lineage>
        <taxon>Bacteria</taxon>
        <taxon>Bacillati</taxon>
        <taxon>Actinomycetota</taxon>
        <taxon>Actinomycetes</taxon>
        <taxon>Streptosporangiales</taxon>
        <taxon>Streptosporangiaceae</taxon>
        <taxon>Streptosporangium</taxon>
    </lineage>
</organism>
<proteinExistence type="predicted"/>
<reference evidence="4" key="1">
    <citation type="journal article" date="2019" name="Int. J. Syst. Evol. Microbiol.">
        <title>The Global Catalogue of Microorganisms (GCM) 10K type strain sequencing project: providing services to taxonomists for standard genome sequencing and annotation.</title>
        <authorList>
            <consortium name="The Broad Institute Genomics Platform"/>
            <consortium name="The Broad Institute Genome Sequencing Center for Infectious Disease"/>
            <person name="Wu L."/>
            <person name="Ma J."/>
        </authorList>
    </citation>
    <scope>NUCLEOTIDE SEQUENCE [LARGE SCALE GENOMIC DNA]</scope>
    <source>
        <strain evidence="4">TBRC 7912</strain>
    </source>
</reference>
<feature type="transmembrane region" description="Helical" evidence="1">
    <location>
        <begin position="168"/>
        <end position="188"/>
    </location>
</feature>
<dbReference type="EMBL" id="JBHSBC010000005">
    <property type="protein sequence ID" value="MFC3979961.1"/>
    <property type="molecule type" value="Genomic_DNA"/>
</dbReference>
<feature type="transmembrane region" description="Helical" evidence="1">
    <location>
        <begin position="254"/>
        <end position="273"/>
    </location>
</feature>
<evidence type="ECO:0000259" key="2">
    <source>
        <dbReference type="Pfam" id="PF01757"/>
    </source>
</evidence>
<feature type="transmembrane region" description="Helical" evidence="1">
    <location>
        <begin position="21"/>
        <end position="38"/>
    </location>
</feature>
<dbReference type="Pfam" id="PF01757">
    <property type="entry name" value="Acyl_transf_3"/>
    <property type="match status" value="1"/>
</dbReference>
<keyword evidence="1" id="KW-0812">Transmembrane</keyword>
<comment type="caution">
    <text evidence="3">The sequence shown here is derived from an EMBL/GenBank/DDBJ whole genome shotgun (WGS) entry which is preliminary data.</text>
</comment>
<feature type="transmembrane region" description="Helical" evidence="1">
    <location>
        <begin position="230"/>
        <end position="248"/>
    </location>
</feature>